<feature type="domain" description="Mur ligase C-terminal" evidence="3">
    <location>
        <begin position="277"/>
        <end position="411"/>
    </location>
</feature>
<dbReference type="InterPro" id="IPR036565">
    <property type="entry name" value="Mur-like_cat_sf"/>
</dbReference>
<dbReference type="Pfam" id="PF08245">
    <property type="entry name" value="Mur_ligase_M"/>
    <property type="match status" value="1"/>
</dbReference>
<dbReference type="AlphaFoldDB" id="A0A2H0UKB7"/>
<dbReference type="PANTHER" id="PTHR23135:SF4">
    <property type="entry name" value="UDP-N-ACETYLMURAMOYL-L-ALANYL-D-GLUTAMATE--2,6-DIAMINOPIMELATE LIGASE MURE HOMOLOG, CHLOROPLASTIC"/>
    <property type="match status" value="1"/>
</dbReference>
<sequence length="437" mass="48250">MIVALKNSYHWLLARISAIFYGFPSRKLIVIGVTGTKGKTTSVELIAALLRTGGERVAFLSSANMDSGNGVSPRTGNTMPGRFAIARFLRRAVTSGCKYAVLEVTSQGVLQHRHEWIEFDAAVFTNLHPEHVEAHGSFEAYRAAKVSFFEYVAGGFANNESATANQRMAEFGFLRFVDSLFYSIFGHTKKEKKFFINSASEHGRYFAEAIGDYKVSWYDRKWLVHDFLKNEIEKISPWLRADFNLENAAAAAVVALAYGVSAQQVLVGLSEFSGVAGRLEILEGTDGKRVVIDAALTPESLEALYQYLATHYSLLATSSAKSRLICVFGSAGGGRDTWKRPKLGEIADKYCAKILLTNDDPYTESQQGIVEEIAAGIKDKSKVEIILDRNRAINRAINRANPGDVVAITGMGSQTYQYIGKQKLPWSDREAVQRSLL</sequence>
<comment type="caution">
    <text evidence="5">The sequence shown here is derived from an EMBL/GenBank/DDBJ whole genome shotgun (WGS) entry which is preliminary data.</text>
</comment>
<evidence type="ECO:0000256" key="2">
    <source>
        <dbReference type="RuleBase" id="RU004135"/>
    </source>
</evidence>
<comment type="subcellular location">
    <subcellularLocation>
        <location evidence="2">Cytoplasm</location>
    </subcellularLocation>
</comment>
<keyword evidence="2" id="KW-0131">Cell cycle</keyword>
<comment type="similarity">
    <text evidence="1">Belongs to the MurCDEF family. MurE subfamily.</text>
</comment>
<keyword evidence="2" id="KW-0573">Peptidoglycan synthesis</keyword>
<organism evidence="5 6">
    <name type="scientific">Candidatus Harrisonbacteria bacterium CG10_big_fil_rev_8_21_14_0_10_49_15</name>
    <dbReference type="NCBI Taxonomy" id="1974587"/>
    <lineage>
        <taxon>Bacteria</taxon>
        <taxon>Candidatus Harrisoniibacteriota</taxon>
    </lineage>
</organism>
<dbReference type="Gene3D" id="3.90.190.20">
    <property type="entry name" value="Mur ligase, C-terminal domain"/>
    <property type="match status" value="1"/>
</dbReference>
<keyword evidence="2" id="KW-0133">Cell shape</keyword>
<evidence type="ECO:0000313" key="6">
    <source>
        <dbReference type="Proteomes" id="UP000229526"/>
    </source>
</evidence>
<dbReference type="Pfam" id="PF02875">
    <property type="entry name" value="Mur_ligase_C"/>
    <property type="match status" value="1"/>
</dbReference>
<comment type="pathway">
    <text evidence="2">Cell wall biogenesis; peptidoglycan biosynthesis.</text>
</comment>
<evidence type="ECO:0008006" key="7">
    <source>
        <dbReference type="Google" id="ProtNLM"/>
    </source>
</evidence>
<dbReference type="GO" id="GO:0005524">
    <property type="term" value="F:ATP binding"/>
    <property type="evidence" value="ECO:0007669"/>
    <property type="project" value="InterPro"/>
</dbReference>
<accession>A0A2H0UKB7</accession>
<evidence type="ECO:0000313" key="5">
    <source>
        <dbReference type="EMBL" id="PIR86841.1"/>
    </source>
</evidence>
<dbReference type="NCBIfam" id="TIGR01085">
    <property type="entry name" value="murE"/>
    <property type="match status" value="1"/>
</dbReference>
<evidence type="ECO:0000256" key="1">
    <source>
        <dbReference type="ARBA" id="ARBA00005898"/>
    </source>
</evidence>
<dbReference type="GO" id="GO:0051301">
    <property type="term" value="P:cell division"/>
    <property type="evidence" value="ECO:0007669"/>
    <property type="project" value="UniProtKB-KW"/>
</dbReference>
<dbReference type="GO" id="GO:0016881">
    <property type="term" value="F:acid-amino acid ligase activity"/>
    <property type="evidence" value="ECO:0007669"/>
    <property type="project" value="InterPro"/>
</dbReference>
<dbReference type="PANTHER" id="PTHR23135">
    <property type="entry name" value="MUR LIGASE FAMILY MEMBER"/>
    <property type="match status" value="1"/>
</dbReference>
<dbReference type="UniPathway" id="UPA00219"/>
<dbReference type="Proteomes" id="UP000229526">
    <property type="component" value="Unassembled WGS sequence"/>
</dbReference>
<proteinExistence type="inferred from homology"/>
<evidence type="ECO:0000259" key="4">
    <source>
        <dbReference type="Pfam" id="PF08245"/>
    </source>
</evidence>
<dbReference type="InterPro" id="IPR036615">
    <property type="entry name" value="Mur_ligase_C_dom_sf"/>
</dbReference>
<dbReference type="GO" id="GO:0071555">
    <property type="term" value="P:cell wall organization"/>
    <property type="evidence" value="ECO:0007669"/>
    <property type="project" value="UniProtKB-KW"/>
</dbReference>
<gene>
    <name evidence="5" type="ORF">COU11_03215</name>
</gene>
<protein>
    <recommendedName>
        <fullName evidence="7">UDP-N-acetylmuramoyl-L-alanyl-D-glutamate--2, 6-diaminopimelate ligase</fullName>
    </recommendedName>
</protein>
<dbReference type="EMBL" id="PFBD01000023">
    <property type="protein sequence ID" value="PIR86841.1"/>
    <property type="molecule type" value="Genomic_DNA"/>
</dbReference>
<dbReference type="SUPFAM" id="SSF53623">
    <property type="entry name" value="MurD-like peptide ligases, catalytic domain"/>
    <property type="match status" value="1"/>
</dbReference>
<dbReference type="InterPro" id="IPR004101">
    <property type="entry name" value="Mur_ligase_C"/>
</dbReference>
<evidence type="ECO:0000259" key="3">
    <source>
        <dbReference type="Pfam" id="PF02875"/>
    </source>
</evidence>
<reference evidence="6" key="1">
    <citation type="submission" date="2017-09" db="EMBL/GenBank/DDBJ databases">
        <title>Depth-based differentiation of microbial function through sediment-hosted aquifers and enrichment of novel symbionts in the deep terrestrial subsurface.</title>
        <authorList>
            <person name="Probst A.J."/>
            <person name="Ladd B."/>
            <person name="Jarett J.K."/>
            <person name="Geller-Mcgrath D.E."/>
            <person name="Sieber C.M.K."/>
            <person name="Emerson J.B."/>
            <person name="Anantharaman K."/>
            <person name="Thomas B.C."/>
            <person name="Malmstrom R."/>
            <person name="Stieglmeier M."/>
            <person name="Klingl A."/>
            <person name="Woyke T."/>
            <person name="Ryan C.M."/>
            <person name="Banfield J.F."/>
        </authorList>
    </citation>
    <scope>NUCLEOTIDE SEQUENCE [LARGE SCALE GENOMIC DNA]</scope>
</reference>
<keyword evidence="2" id="KW-0132">Cell division</keyword>
<dbReference type="InterPro" id="IPR013221">
    <property type="entry name" value="Mur_ligase_cen"/>
</dbReference>
<feature type="domain" description="Mur ligase central" evidence="4">
    <location>
        <begin position="33"/>
        <end position="255"/>
    </location>
</feature>
<dbReference type="GO" id="GO:0005737">
    <property type="term" value="C:cytoplasm"/>
    <property type="evidence" value="ECO:0007669"/>
    <property type="project" value="UniProtKB-SubCell"/>
</dbReference>
<keyword evidence="2" id="KW-0961">Cell wall biogenesis/degradation</keyword>
<dbReference type="GO" id="GO:0008360">
    <property type="term" value="P:regulation of cell shape"/>
    <property type="evidence" value="ECO:0007669"/>
    <property type="project" value="UniProtKB-KW"/>
</dbReference>
<name>A0A2H0UKB7_9BACT</name>
<dbReference type="SUPFAM" id="SSF53244">
    <property type="entry name" value="MurD-like peptide ligases, peptide-binding domain"/>
    <property type="match status" value="1"/>
</dbReference>
<dbReference type="InterPro" id="IPR005761">
    <property type="entry name" value="UDP-N-AcMur-Glu-dNH2Pim_ligase"/>
</dbReference>
<dbReference type="GO" id="GO:0009252">
    <property type="term" value="P:peptidoglycan biosynthetic process"/>
    <property type="evidence" value="ECO:0007669"/>
    <property type="project" value="UniProtKB-UniPathway"/>
</dbReference>
<dbReference type="Gene3D" id="3.40.1190.10">
    <property type="entry name" value="Mur-like, catalytic domain"/>
    <property type="match status" value="1"/>
</dbReference>